<sequence>MNLLMFNSIVIGAMVLMAICLSKLSPLSDRYLKVFYLFAAGNLLAIVALDIIPEAIKEIGILGMLAFMLIGGLIFELMHEFIHIVLPNKKHVSAISIGVALGAHGLPEGMALGIILSVTAMKGYWNIIIIFLLHIFPEMIMFQQALKENKSNKKVKIIILSIIIFIPAILGMLISVRFGEKVQPFVGIFSAVSSGFIYMLVVKELIFRNIKQLKIKDTLIIILGSVLAGVALM</sequence>
<feature type="transmembrane region" description="Helical" evidence="1">
    <location>
        <begin position="59"/>
        <end position="78"/>
    </location>
</feature>
<organism evidence="2 3">
    <name type="scientific">Oceanirhabdus seepicola</name>
    <dbReference type="NCBI Taxonomy" id="2828781"/>
    <lineage>
        <taxon>Bacteria</taxon>
        <taxon>Bacillati</taxon>
        <taxon>Bacillota</taxon>
        <taxon>Clostridia</taxon>
        <taxon>Eubacteriales</taxon>
        <taxon>Clostridiaceae</taxon>
        <taxon>Oceanirhabdus</taxon>
    </lineage>
</organism>
<keyword evidence="3" id="KW-1185">Reference proteome</keyword>
<dbReference type="AlphaFoldDB" id="A0A9J6P1Z2"/>
<dbReference type="RefSeq" id="WP_250859109.1">
    <property type="nucleotide sequence ID" value="NZ_JAGSOJ010000002.1"/>
</dbReference>
<protein>
    <recommendedName>
        <fullName evidence="4">ZIP family metal transporter</fullName>
    </recommendedName>
</protein>
<evidence type="ECO:0000313" key="3">
    <source>
        <dbReference type="Proteomes" id="UP001056429"/>
    </source>
</evidence>
<accession>A0A9J6P1Z2</accession>
<name>A0A9J6P1Z2_9CLOT</name>
<feature type="transmembrane region" description="Helical" evidence="1">
    <location>
        <begin position="34"/>
        <end position="53"/>
    </location>
</feature>
<feature type="transmembrane region" description="Helical" evidence="1">
    <location>
        <begin position="6"/>
        <end position="22"/>
    </location>
</feature>
<keyword evidence="1" id="KW-0812">Transmembrane</keyword>
<feature type="transmembrane region" description="Helical" evidence="1">
    <location>
        <begin position="112"/>
        <end position="136"/>
    </location>
</feature>
<gene>
    <name evidence="2" type="ORF">KDK92_09945</name>
</gene>
<feature type="transmembrane region" description="Helical" evidence="1">
    <location>
        <begin position="182"/>
        <end position="201"/>
    </location>
</feature>
<evidence type="ECO:0000256" key="1">
    <source>
        <dbReference type="SAM" id="Phobius"/>
    </source>
</evidence>
<reference evidence="2" key="1">
    <citation type="journal article" date="2021" name="mSystems">
        <title>Bacteria and Archaea Synergistically Convert Glycine Betaine to Biogenic Methane in the Formosa Cold Seep of the South China Sea.</title>
        <authorList>
            <person name="Li L."/>
            <person name="Zhang W."/>
            <person name="Zhang S."/>
            <person name="Song L."/>
            <person name="Sun Q."/>
            <person name="Zhang H."/>
            <person name="Xiang H."/>
            <person name="Dong X."/>
        </authorList>
    </citation>
    <scope>NUCLEOTIDE SEQUENCE</scope>
    <source>
        <strain evidence="2">ZWT</strain>
    </source>
</reference>
<evidence type="ECO:0000313" key="2">
    <source>
        <dbReference type="EMBL" id="MCM1990065.1"/>
    </source>
</evidence>
<reference evidence="2" key="2">
    <citation type="submission" date="2021-04" db="EMBL/GenBank/DDBJ databases">
        <authorList>
            <person name="Dong X."/>
        </authorList>
    </citation>
    <scope>NUCLEOTIDE SEQUENCE</scope>
    <source>
        <strain evidence="2">ZWT</strain>
    </source>
</reference>
<proteinExistence type="predicted"/>
<keyword evidence="1" id="KW-1133">Transmembrane helix</keyword>
<dbReference type="Proteomes" id="UP001056429">
    <property type="component" value="Unassembled WGS sequence"/>
</dbReference>
<dbReference type="EMBL" id="JAGSOJ010000002">
    <property type="protein sequence ID" value="MCM1990065.1"/>
    <property type="molecule type" value="Genomic_DNA"/>
</dbReference>
<feature type="transmembrane region" description="Helical" evidence="1">
    <location>
        <begin position="157"/>
        <end position="176"/>
    </location>
</feature>
<keyword evidence="1" id="KW-0472">Membrane</keyword>
<evidence type="ECO:0008006" key="4">
    <source>
        <dbReference type="Google" id="ProtNLM"/>
    </source>
</evidence>
<comment type="caution">
    <text evidence="2">The sequence shown here is derived from an EMBL/GenBank/DDBJ whole genome shotgun (WGS) entry which is preliminary data.</text>
</comment>